<dbReference type="SUPFAM" id="SSF48576">
    <property type="entry name" value="Terpenoid synthases"/>
    <property type="match status" value="1"/>
</dbReference>
<dbReference type="Gene3D" id="1.10.600.10">
    <property type="entry name" value="Farnesyl Diphosphate Synthase"/>
    <property type="match status" value="1"/>
</dbReference>
<keyword evidence="2" id="KW-1185">Reference proteome</keyword>
<accession>A0AAI8YRT6</accession>
<dbReference type="InterPro" id="IPR008949">
    <property type="entry name" value="Isoprenoid_synthase_dom_sf"/>
</dbReference>
<sequence length="220" mass="24351">MAAAAAATMLLARADSAIMRTKRDATNVSIAEIDAPTTTYPHRDHPIALREPIAKAVDEYVLQNWDFEGDEACRRRFLSSGVGSLAFEYFPSALEERIGLVARHLAVVFLISDSLSEYEAEDGEEYVEALEAAAKGYWMPDEEVPAVWMLCSLFDEMRTIDYVLVDDVMETTLGHLRACLFRRGRTTNRGDGRRSPGFRIGAALVSSLSSFATGMEADGW</sequence>
<name>A0AAI8YRT6_9PEZI</name>
<dbReference type="AlphaFoldDB" id="A0AAI8YRT6"/>
<dbReference type="EMBL" id="CAVMBE010000003">
    <property type="protein sequence ID" value="CAK3797526.1"/>
    <property type="molecule type" value="Genomic_DNA"/>
</dbReference>
<proteinExistence type="predicted"/>
<protein>
    <submittedName>
        <fullName evidence="1">Uncharacterized protein</fullName>
    </submittedName>
</protein>
<comment type="caution">
    <text evidence="1">The sequence shown here is derived from an EMBL/GenBank/DDBJ whole genome shotgun (WGS) entry which is preliminary data.</text>
</comment>
<dbReference type="Proteomes" id="UP001296104">
    <property type="component" value="Unassembled WGS sequence"/>
</dbReference>
<organism evidence="1 2">
    <name type="scientific">Lecanosticta acicola</name>
    <dbReference type="NCBI Taxonomy" id="111012"/>
    <lineage>
        <taxon>Eukaryota</taxon>
        <taxon>Fungi</taxon>
        <taxon>Dikarya</taxon>
        <taxon>Ascomycota</taxon>
        <taxon>Pezizomycotina</taxon>
        <taxon>Dothideomycetes</taxon>
        <taxon>Dothideomycetidae</taxon>
        <taxon>Mycosphaerellales</taxon>
        <taxon>Mycosphaerellaceae</taxon>
        <taxon>Lecanosticta</taxon>
    </lineage>
</organism>
<reference evidence="1" key="1">
    <citation type="submission" date="2023-11" db="EMBL/GenBank/DDBJ databases">
        <authorList>
            <person name="Alioto T."/>
            <person name="Alioto T."/>
            <person name="Gomez Garrido J."/>
        </authorList>
    </citation>
    <scope>NUCLEOTIDE SEQUENCE</scope>
</reference>
<gene>
    <name evidence="1" type="ORF">LECACI_7A000805</name>
</gene>
<evidence type="ECO:0000313" key="1">
    <source>
        <dbReference type="EMBL" id="CAK3797526.1"/>
    </source>
</evidence>
<evidence type="ECO:0000313" key="2">
    <source>
        <dbReference type="Proteomes" id="UP001296104"/>
    </source>
</evidence>